<sequence length="311" mass="34811">MGPLSKSGLVVFTLFASFFCGLDEVYPVDLKPDWIDGSSLQYPEAAYLRGLGFADDKRSAERNAVEALVRVFRSGIRSKQDLAQITLAESWFDPLSKVHYILAVLHRDKTEVIFLKNVSGLEREAEMWLERATEAEHPLAVAKALYRGLRASRQADEYQAKLRVIVPNHASPLEESVMSAGLQNQLDEVLRTHFQVEIALEGPHAAEVEKAILENLNQMGLRSGSEPKLSVSGAVRFEKTGPKSPTWHFMRWSTRIILTEKESGRVIGSVRNTGREGQLSLEEAEQKSLAALQSEVNKTIKKRIFQYIFGG</sequence>
<evidence type="ECO:0008006" key="2">
    <source>
        <dbReference type="Google" id="ProtNLM"/>
    </source>
</evidence>
<gene>
    <name evidence="1" type="ORF">MNBD_NITROSPIRAE01-141</name>
</gene>
<dbReference type="EMBL" id="UOGF01000101">
    <property type="protein sequence ID" value="VAX33036.1"/>
    <property type="molecule type" value="Genomic_DNA"/>
</dbReference>
<protein>
    <recommendedName>
        <fullName evidence="2">LPP20 lipoprotein</fullName>
    </recommendedName>
</protein>
<name>A0A3B1CR33_9ZZZZ</name>
<dbReference type="AlphaFoldDB" id="A0A3B1CR33"/>
<proteinExistence type="predicted"/>
<accession>A0A3B1CR33</accession>
<organism evidence="1">
    <name type="scientific">hydrothermal vent metagenome</name>
    <dbReference type="NCBI Taxonomy" id="652676"/>
    <lineage>
        <taxon>unclassified sequences</taxon>
        <taxon>metagenomes</taxon>
        <taxon>ecological metagenomes</taxon>
    </lineage>
</organism>
<reference evidence="1" key="1">
    <citation type="submission" date="2018-06" db="EMBL/GenBank/DDBJ databases">
        <authorList>
            <person name="Zhirakovskaya E."/>
        </authorList>
    </citation>
    <scope>NUCLEOTIDE SEQUENCE</scope>
</reference>
<evidence type="ECO:0000313" key="1">
    <source>
        <dbReference type="EMBL" id="VAX33036.1"/>
    </source>
</evidence>